<evidence type="ECO:0000313" key="3">
    <source>
        <dbReference type="EMBL" id="MCL6740078.1"/>
    </source>
</evidence>
<reference evidence="3" key="1">
    <citation type="submission" date="2022-05" db="EMBL/GenBank/DDBJ databases">
        <authorList>
            <person name="Jo J.-H."/>
            <person name="Im W.-T."/>
        </authorList>
    </citation>
    <scope>NUCLEOTIDE SEQUENCE</scope>
    <source>
        <strain evidence="3">RB56-2</strain>
    </source>
</reference>
<proteinExistence type="predicted"/>
<dbReference type="SUPFAM" id="SSF53474">
    <property type="entry name" value="alpha/beta-Hydrolases"/>
    <property type="match status" value="1"/>
</dbReference>
<comment type="caution">
    <text evidence="3">The sequence shown here is derived from an EMBL/GenBank/DDBJ whole genome shotgun (WGS) entry which is preliminary data.</text>
</comment>
<name>A0ABT0S6Q3_9SPHN</name>
<dbReference type="Proteomes" id="UP001165383">
    <property type="component" value="Unassembled WGS sequence"/>
</dbReference>
<dbReference type="PANTHER" id="PTHR39624:SF2">
    <property type="entry name" value="OSMC-LIKE PROTEIN"/>
    <property type="match status" value="1"/>
</dbReference>
<feature type="domain" description="Serine aminopeptidase S33" evidence="2">
    <location>
        <begin position="47"/>
        <end position="138"/>
    </location>
</feature>
<sequence length="415" mass="44810">MIDSLEFRGAEGRRLSGKLESPSGRVRGWALFAHCFTCGKDNLAAVRIARTLSGQGIGVLRFDFAGLGESDGEFHETSFSSNVGDIVAACSAMAERGWPVSLLIGHSLGGAAVLAAAGNCATVRAVATINAPFDVAHALSQFAPDDLAAIERDGIAEVRLADRPFRISREFVENLRDQEQGRRIASLHRPLLVLHAPTDNTVSIDHATKIYTTARHPKSFISLDKADHLLTGKGDAARAANLIAAWGDAYIEPAPDAVLPADVEAVETGRGKFQLLIKTGKHQLFADEPVDFGGLDSGPSPFQLLGSALAACMTMTVRLYAEQKQWALKRIRSSVGHTRELDQTPRDRFDVRIAFDGDLDAEQRERLVEIAGKCPVHKALSDGARFTFEESMEPAPMEPPEAHAEAMGRVADRNP</sequence>
<keyword evidence="4" id="KW-1185">Reference proteome</keyword>
<dbReference type="InterPro" id="IPR036102">
    <property type="entry name" value="OsmC/Ohrsf"/>
</dbReference>
<organism evidence="3 4">
    <name type="scientific">Sphingomonas brevis</name>
    <dbReference type="NCBI Taxonomy" id="2908206"/>
    <lineage>
        <taxon>Bacteria</taxon>
        <taxon>Pseudomonadati</taxon>
        <taxon>Pseudomonadota</taxon>
        <taxon>Alphaproteobacteria</taxon>
        <taxon>Sphingomonadales</taxon>
        <taxon>Sphingomonadaceae</taxon>
        <taxon>Sphingomonas</taxon>
    </lineage>
</organism>
<feature type="region of interest" description="Disordered" evidence="1">
    <location>
        <begin position="390"/>
        <end position="415"/>
    </location>
</feature>
<evidence type="ECO:0000313" key="4">
    <source>
        <dbReference type="Proteomes" id="UP001165383"/>
    </source>
</evidence>
<dbReference type="Gene3D" id="3.40.50.1820">
    <property type="entry name" value="alpha/beta hydrolase"/>
    <property type="match status" value="1"/>
</dbReference>
<dbReference type="InterPro" id="IPR015946">
    <property type="entry name" value="KH_dom-like_a/b"/>
</dbReference>
<dbReference type="Pfam" id="PF12146">
    <property type="entry name" value="Hydrolase_4"/>
    <property type="match status" value="1"/>
</dbReference>
<protein>
    <submittedName>
        <fullName evidence="3">Bifunctional alpha/beta hydrolase/OsmC family protein</fullName>
    </submittedName>
</protein>
<dbReference type="Pfam" id="PF02566">
    <property type="entry name" value="OsmC"/>
    <property type="match status" value="1"/>
</dbReference>
<dbReference type="InterPro" id="IPR022742">
    <property type="entry name" value="Hydrolase_4"/>
</dbReference>
<dbReference type="PANTHER" id="PTHR39624">
    <property type="entry name" value="PROTEIN INVOLVED IN RIMO-MEDIATED BETA-METHYLTHIOLATION OF RIBOSOMAL PROTEIN S12 YCAO"/>
    <property type="match status" value="1"/>
</dbReference>
<dbReference type="InterPro" id="IPR029058">
    <property type="entry name" value="AB_hydrolase_fold"/>
</dbReference>
<gene>
    <name evidence="3" type="ORF">LZ518_02870</name>
</gene>
<keyword evidence="3" id="KW-0378">Hydrolase</keyword>
<dbReference type="RefSeq" id="WP_249914531.1">
    <property type="nucleotide sequence ID" value="NZ_JAMGBB010000001.1"/>
</dbReference>
<accession>A0ABT0S6Q3</accession>
<evidence type="ECO:0000259" key="2">
    <source>
        <dbReference type="Pfam" id="PF12146"/>
    </source>
</evidence>
<dbReference type="EMBL" id="JAMGBB010000001">
    <property type="protein sequence ID" value="MCL6740078.1"/>
    <property type="molecule type" value="Genomic_DNA"/>
</dbReference>
<dbReference type="SUPFAM" id="SSF82784">
    <property type="entry name" value="OsmC-like"/>
    <property type="match status" value="1"/>
</dbReference>
<dbReference type="GO" id="GO:0016787">
    <property type="term" value="F:hydrolase activity"/>
    <property type="evidence" value="ECO:0007669"/>
    <property type="project" value="UniProtKB-KW"/>
</dbReference>
<dbReference type="InterPro" id="IPR003718">
    <property type="entry name" value="OsmC/Ohr_fam"/>
</dbReference>
<evidence type="ECO:0000256" key="1">
    <source>
        <dbReference type="SAM" id="MobiDB-lite"/>
    </source>
</evidence>
<feature type="compositionally biased region" description="Basic and acidic residues" evidence="1">
    <location>
        <begin position="400"/>
        <end position="415"/>
    </location>
</feature>
<dbReference type="Gene3D" id="3.30.300.20">
    <property type="match status" value="1"/>
</dbReference>